<accession>A0A4Q1KLE5</accession>
<reference evidence="3" key="1">
    <citation type="submission" date="2019-01" db="EMBL/GenBank/DDBJ databases">
        <title>Cytophagaceae bacterium strain CAR-16.</title>
        <authorList>
            <person name="Chen W.-M."/>
        </authorList>
    </citation>
    <scope>NUCLEOTIDE SEQUENCE [LARGE SCALE GENOMIC DNA]</scope>
    <source>
        <strain evidence="3">CHR27</strain>
    </source>
</reference>
<dbReference type="GO" id="GO:0006508">
    <property type="term" value="P:proteolysis"/>
    <property type="evidence" value="ECO:0007669"/>
    <property type="project" value="UniProtKB-KW"/>
</dbReference>
<organism evidence="2 3">
    <name type="scientific">Sphingobium fluviale</name>
    <dbReference type="NCBI Taxonomy" id="2506423"/>
    <lineage>
        <taxon>Bacteria</taxon>
        <taxon>Pseudomonadati</taxon>
        <taxon>Pseudomonadota</taxon>
        <taxon>Alphaproteobacteria</taxon>
        <taxon>Sphingomonadales</taxon>
        <taxon>Sphingomonadaceae</taxon>
        <taxon>Sphingobium</taxon>
    </lineage>
</organism>
<sequence length="205" mass="22646">MTGQRISIFPLAGALLFPGAHLPLHIFEPRYRALVSDALARDRLIGMVQPVEEGVKPRLYDVGCLGRIAECEALDDGRFNIILAGLARFRIVRELDVATPFRQVEAEVEPEGREEGEALSAVARAALEQEARRFAEHLGYMVDWSAVGRLDDTTFVNSVAQVAPFDVAAKQALLEANTLAERAERAMQLMQFFGHTDTDKPATLQ</sequence>
<dbReference type="Pfam" id="PF02190">
    <property type="entry name" value="LON_substr_bdg"/>
    <property type="match status" value="1"/>
</dbReference>
<dbReference type="PANTHER" id="PTHR46732:SF8">
    <property type="entry name" value="ATP-DEPENDENT PROTEASE LA (LON) DOMAIN PROTEIN"/>
    <property type="match status" value="1"/>
</dbReference>
<dbReference type="RefSeq" id="WP_129402962.1">
    <property type="nucleotide sequence ID" value="NZ_SBKP01000002.1"/>
</dbReference>
<dbReference type="Proteomes" id="UP000290958">
    <property type="component" value="Unassembled WGS sequence"/>
</dbReference>
<dbReference type="InterPro" id="IPR003111">
    <property type="entry name" value="Lon_prtase_N"/>
</dbReference>
<evidence type="ECO:0000259" key="1">
    <source>
        <dbReference type="PROSITE" id="PS51787"/>
    </source>
</evidence>
<dbReference type="AlphaFoldDB" id="A0A4Q1KLE5"/>
<dbReference type="PANTHER" id="PTHR46732">
    <property type="entry name" value="ATP-DEPENDENT PROTEASE LA (LON) DOMAIN PROTEIN"/>
    <property type="match status" value="1"/>
</dbReference>
<evidence type="ECO:0000313" key="3">
    <source>
        <dbReference type="Proteomes" id="UP000290958"/>
    </source>
</evidence>
<dbReference type="Gene3D" id="2.30.130.40">
    <property type="entry name" value="LON domain-like"/>
    <property type="match status" value="1"/>
</dbReference>
<name>A0A4Q1KLE5_9SPHN</name>
<dbReference type="GO" id="GO:0008233">
    <property type="term" value="F:peptidase activity"/>
    <property type="evidence" value="ECO:0007669"/>
    <property type="project" value="UniProtKB-KW"/>
</dbReference>
<protein>
    <submittedName>
        <fullName evidence="2">ATP-dependent protease</fullName>
    </submittedName>
</protein>
<evidence type="ECO:0000313" key="2">
    <source>
        <dbReference type="EMBL" id="RXR30210.1"/>
    </source>
</evidence>
<dbReference type="EMBL" id="SBKP01000002">
    <property type="protein sequence ID" value="RXR30210.1"/>
    <property type="molecule type" value="Genomic_DNA"/>
</dbReference>
<proteinExistence type="predicted"/>
<dbReference type="SMART" id="SM00464">
    <property type="entry name" value="LON"/>
    <property type="match status" value="1"/>
</dbReference>
<feature type="domain" description="Lon N-terminal" evidence="1">
    <location>
        <begin position="6"/>
        <end position="194"/>
    </location>
</feature>
<dbReference type="InterPro" id="IPR046336">
    <property type="entry name" value="Lon_prtase_N_sf"/>
</dbReference>
<dbReference type="OrthoDB" id="9806457at2"/>
<dbReference type="SUPFAM" id="SSF88697">
    <property type="entry name" value="PUA domain-like"/>
    <property type="match status" value="1"/>
</dbReference>
<keyword evidence="3" id="KW-1185">Reference proteome</keyword>
<comment type="caution">
    <text evidence="2">The sequence shown here is derived from an EMBL/GenBank/DDBJ whole genome shotgun (WGS) entry which is preliminary data.</text>
</comment>
<gene>
    <name evidence="2" type="ORF">EQG66_02415</name>
</gene>
<dbReference type="InterPro" id="IPR015947">
    <property type="entry name" value="PUA-like_sf"/>
</dbReference>
<dbReference type="PROSITE" id="PS51787">
    <property type="entry name" value="LON_N"/>
    <property type="match status" value="1"/>
</dbReference>
<keyword evidence="2" id="KW-0645">Protease</keyword>
<keyword evidence="2" id="KW-0378">Hydrolase</keyword>